<organism evidence="1 2">
    <name type="scientific">Senna tora</name>
    <dbReference type="NCBI Taxonomy" id="362788"/>
    <lineage>
        <taxon>Eukaryota</taxon>
        <taxon>Viridiplantae</taxon>
        <taxon>Streptophyta</taxon>
        <taxon>Embryophyta</taxon>
        <taxon>Tracheophyta</taxon>
        <taxon>Spermatophyta</taxon>
        <taxon>Magnoliopsida</taxon>
        <taxon>eudicotyledons</taxon>
        <taxon>Gunneridae</taxon>
        <taxon>Pentapetalae</taxon>
        <taxon>rosids</taxon>
        <taxon>fabids</taxon>
        <taxon>Fabales</taxon>
        <taxon>Fabaceae</taxon>
        <taxon>Caesalpinioideae</taxon>
        <taxon>Cassia clade</taxon>
        <taxon>Senna</taxon>
    </lineage>
</organism>
<accession>A0A834SPX4</accession>
<protein>
    <submittedName>
        <fullName evidence="1">Uncharacterized protein</fullName>
    </submittedName>
</protein>
<reference evidence="1" key="1">
    <citation type="submission" date="2020-09" db="EMBL/GenBank/DDBJ databases">
        <title>Genome-Enabled Discovery of Anthraquinone Biosynthesis in Senna tora.</title>
        <authorList>
            <person name="Kang S.-H."/>
            <person name="Pandey R.P."/>
            <person name="Lee C.-M."/>
            <person name="Sim J.-S."/>
            <person name="Jeong J.-T."/>
            <person name="Choi B.-S."/>
            <person name="Jung M."/>
            <person name="Ginzburg D."/>
            <person name="Zhao K."/>
            <person name="Won S.Y."/>
            <person name="Oh T.-J."/>
            <person name="Yu Y."/>
            <person name="Kim N.-H."/>
            <person name="Lee O.R."/>
            <person name="Lee T.-H."/>
            <person name="Bashyal P."/>
            <person name="Kim T.-S."/>
            <person name="Lee W.-H."/>
            <person name="Kawkins C."/>
            <person name="Kim C.-K."/>
            <person name="Kim J.S."/>
            <person name="Ahn B.O."/>
            <person name="Rhee S.Y."/>
            <person name="Sohng J.K."/>
        </authorList>
    </citation>
    <scope>NUCLEOTIDE SEQUENCE</scope>
    <source>
        <tissue evidence="1">Leaf</tissue>
    </source>
</reference>
<sequence>MADHLGHIQLEGFKSFLTTEAQGYCGSC</sequence>
<name>A0A834SPX4_9FABA</name>
<proteinExistence type="predicted"/>
<dbReference type="AlphaFoldDB" id="A0A834SPX4"/>
<evidence type="ECO:0000313" key="2">
    <source>
        <dbReference type="Proteomes" id="UP000634136"/>
    </source>
</evidence>
<dbReference type="EMBL" id="JAAIUW010000012">
    <property type="protein sequence ID" value="KAF7807511.1"/>
    <property type="molecule type" value="Genomic_DNA"/>
</dbReference>
<gene>
    <name evidence="1" type="ORF">G2W53_039672</name>
</gene>
<comment type="caution">
    <text evidence="1">The sequence shown here is derived from an EMBL/GenBank/DDBJ whole genome shotgun (WGS) entry which is preliminary data.</text>
</comment>
<keyword evidence="2" id="KW-1185">Reference proteome</keyword>
<evidence type="ECO:0000313" key="1">
    <source>
        <dbReference type="EMBL" id="KAF7807511.1"/>
    </source>
</evidence>
<dbReference type="Proteomes" id="UP000634136">
    <property type="component" value="Unassembled WGS sequence"/>
</dbReference>